<dbReference type="STRING" id="46731.A0A3M6U574"/>
<feature type="region of interest" description="Disordered" evidence="1">
    <location>
        <begin position="59"/>
        <end position="279"/>
    </location>
</feature>
<dbReference type="InterPro" id="IPR016024">
    <property type="entry name" value="ARM-type_fold"/>
</dbReference>
<proteinExistence type="predicted"/>
<dbReference type="InterPro" id="IPR011989">
    <property type="entry name" value="ARM-like"/>
</dbReference>
<evidence type="ECO:0000256" key="1">
    <source>
        <dbReference type="SAM" id="MobiDB-lite"/>
    </source>
</evidence>
<gene>
    <name evidence="2" type="ORF">pdam_00001600</name>
</gene>
<dbReference type="Proteomes" id="UP000275408">
    <property type="component" value="Unassembled WGS sequence"/>
</dbReference>
<accession>A0A3M6U574</accession>
<feature type="compositionally biased region" description="Polar residues" evidence="1">
    <location>
        <begin position="1066"/>
        <end position="1075"/>
    </location>
</feature>
<dbReference type="PROSITE" id="PS50096">
    <property type="entry name" value="IQ"/>
    <property type="match status" value="1"/>
</dbReference>
<reference evidence="2 3" key="1">
    <citation type="journal article" date="2018" name="Sci. Rep.">
        <title>Comparative analysis of the Pocillopora damicornis genome highlights role of immune system in coral evolution.</title>
        <authorList>
            <person name="Cunning R."/>
            <person name="Bay R.A."/>
            <person name="Gillette P."/>
            <person name="Baker A.C."/>
            <person name="Traylor-Knowles N."/>
        </authorList>
    </citation>
    <scope>NUCLEOTIDE SEQUENCE [LARGE SCALE GENOMIC DNA]</scope>
    <source>
        <strain evidence="2">RSMAS</strain>
        <tissue evidence="2">Whole animal</tissue>
    </source>
</reference>
<feature type="compositionally biased region" description="Basic and acidic residues" evidence="1">
    <location>
        <begin position="255"/>
        <end position="279"/>
    </location>
</feature>
<dbReference type="SUPFAM" id="SSF48371">
    <property type="entry name" value="ARM repeat"/>
    <property type="match status" value="1"/>
</dbReference>
<dbReference type="InterPro" id="IPR000225">
    <property type="entry name" value="Armadillo"/>
</dbReference>
<feature type="region of interest" description="Disordered" evidence="1">
    <location>
        <begin position="1"/>
        <end position="29"/>
    </location>
</feature>
<keyword evidence="3" id="KW-1185">Reference proteome</keyword>
<evidence type="ECO:0008006" key="4">
    <source>
        <dbReference type="Google" id="ProtNLM"/>
    </source>
</evidence>
<name>A0A3M6U574_POCDA</name>
<dbReference type="EMBL" id="RCHS01002239">
    <property type="protein sequence ID" value="RMX48737.1"/>
    <property type="molecule type" value="Genomic_DNA"/>
</dbReference>
<evidence type="ECO:0000313" key="2">
    <source>
        <dbReference type="EMBL" id="RMX48737.1"/>
    </source>
</evidence>
<feature type="compositionally biased region" description="Pro residues" evidence="1">
    <location>
        <begin position="103"/>
        <end position="114"/>
    </location>
</feature>
<dbReference type="InterPro" id="IPR038905">
    <property type="entry name" value="ARMC2"/>
</dbReference>
<dbReference type="CDD" id="cd23767">
    <property type="entry name" value="IQCD"/>
    <property type="match status" value="1"/>
</dbReference>
<comment type="caution">
    <text evidence="2">The sequence shown here is derived from an EMBL/GenBank/DDBJ whole genome shotgun (WGS) entry which is preliminary data.</text>
</comment>
<feature type="region of interest" description="Disordered" evidence="1">
    <location>
        <begin position="1054"/>
        <end position="1083"/>
    </location>
</feature>
<dbReference type="SMART" id="SM00185">
    <property type="entry name" value="ARM"/>
    <property type="match status" value="7"/>
</dbReference>
<dbReference type="PANTHER" id="PTHR21356">
    <property type="entry name" value="ARMADILLO REPEAT CONTAINING 2"/>
    <property type="match status" value="1"/>
</dbReference>
<dbReference type="PANTHER" id="PTHR21356:SF1">
    <property type="entry name" value="ARMADILLO REPEAT-CONTAINING PROTEIN 2"/>
    <property type="match status" value="1"/>
</dbReference>
<dbReference type="Pfam" id="PF00612">
    <property type="entry name" value="IQ"/>
    <property type="match status" value="1"/>
</dbReference>
<organism evidence="2 3">
    <name type="scientific">Pocillopora damicornis</name>
    <name type="common">Cauliflower coral</name>
    <name type="synonym">Millepora damicornis</name>
    <dbReference type="NCBI Taxonomy" id="46731"/>
    <lineage>
        <taxon>Eukaryota</taxon>
        <taxon>Metazoa</taxon>
        <taxon>Cnidaria</taxon>
        <taxon>Anthozoa</taxon>
        <taxon>Hexacorallia</taxon>
        <taxon>Scleractinia</taxon>
        <taxon>Astrocoeniina</taxon>
        <taxon>Pocilloporidae</taxon>
        <taxon>Pocillopora</taxon>
    </lineage>
</organism>
<dbReference type="OrthoDB" id="247006at2759"/>
<dbReference type="Gene3D" id="1.25.10.10">
    <property type="entry name" value="Leucine-rich Repeat Variant"/>
    <property type="match status" value="3"/>
</dbReference>
<dbReference type="InterPro" id="IPR000048">
    <property type="entry name" value="IQ_motif_EF-hand-BS"/>
</dbReference>
<sequence>MDPTPAQKSRRGEKTSSRPFYATDGQTSANIISEARSSLRLLDTKRPFTPVESDRKLFRGSAVKPYEGRPPSAFSLGSYQSEGESSRPPSGRRLTPIDDAPQLPGPPVPSPPSGVPMGKSRRPLRSSLSGSGEDLNAEKLSQKLRKAALGQGRDARAELSPSPPKRGSFSGTPPHMGEPLRRTSSEIFPTPPTVSKDMVSSRRVRSGPKERCSPVIDSVTRVKSGPLERGDPTGVGNEQVDAQNCSSSERRKKSAERSGSGDKRRKKSQADDDKPKDELVSYYEENVKPLLTQMEERFAEKNMKELCQDCLKLWNALEKKGLIGKASGSFSARRRGEILRTVFKFLDLSDPRLLLRLGRLILAMKVTGNNLTNVCMVVYKVAKTEKNDQLFLEEDILKSLVDTVKSCEIGNHHDALVYTAGAIKHLSSNNHTVQKELVSLDGIEGLAQILDTISKDVLMTMKGNSQFASLLVQVTGALRNLADVSGARELFVSTCVVRNLAIVLGPYSSDSEVVWNVCRALSKLTLYTDCCSELVDSIAWLPALSKILSAYEKKQELVVRVCFILGNLTSKSEKVREAIFFDEAFMAVLLSVMQSYFNLELEVLKNGPTADEKLINGENKGLNKNEDVLIKAIRVIANLSINAEAGAGIAANEALVDLLIQILDVKDALVSEELVLNTVSTLNNLSYYNSAESVVQQRQVEITEMLISLLMPENMDAMVEATRVFGNFSRTKEVRTLLAEQKVDEIMIALLDAGERETVFTACGVLINLMIDENIKPKLKEEDGIKKLVDVLRDFGKHDWQLSSMVCQILWNYSDKITSSSETFGDQEALELMDILAQYLDEDIALDSSELDAVESNLPDMLREMWESQFVPVGQHLLHRVKSHHTDLVPLELPRSISRDVKFALATKAERWKMIQGKTDEEDVKIAASIEIQRVWRGYFTRCKLFGILHPNASVMSTALGSRFVQSPSRLSDVRTVTPMVPHTTPQPSRLFKGNQIPTNALPITKNKYKEYCEKTVAQQGPLCRLMSYTEFCATLIQRWWRFILLRPVFPRPPPPTTDGGLSPTGGVQQRASTADSEEPARKKVVDREEAARIIQRSWRKHIDIQVYRYYRDLINFKCRGDPSSMLKCINPREAELLDAAAGVHIKFRLAGEKFPPNIYYKIFTHHNIVDMCANAPRDYTKASTKRLPVNFVHNKGQTMEEDDMSGWYQRWENNGWRLVSDRVMKRVDQDPVVYESTLKKQSFSHNKVARKQDLEKKRKRKKVEWMKKMYREGMLKTQRGNDLETEQVVQSVAEGMLTITDMRGQDAVEDWEVDELLEWTNGLNFDQYLYDWKEIATSAGSEYLTEQTKFLPDDPFSLTLLSR</sequence>
<evidence type="ECO:0000313" key="3">
    <source>
        <dbReference type="Proteomes" id="UP000275408"/>
    </source>
</evidence>
<protein>
    <recommendedName>
        <fullName evidence="4">Armadillo repeat-containing domain-containing protein</fullName>
    </recommendedName>
</protein>
<dbReference type="GO" id="GO:0044782">
    <property type="term" value="P:cilium organization"/>
    <property type="evidence" value="ECO:0007669"/>
    <property type="project" value="TreeGrafter"/>
</dbReference>